<organism evidence="1 2">
    <name type="scientific">Saxophila tyrrhenica</name>
    <dbReference type="NCBI Taxonomy" id="1690608"/>
    <lineage>
        <taxon>Eukaryota</taxon>
        <taxon>Fungi</taxon>
        <taxon>Dikarya</taxon>
        <taxon>Ascomycota</taxon>
        <taxon>Pezizomycotina</taxon>
        <taxon>Dothideomycetes</taxon>
        <taxon>Dothideomycetidae</taxon>
        <taxon>Mycosphaerellales</taxon>
        <taxon>Extremaceae</taxon>
        <taxon>Saxophila</taxon>
    </lineage>
</organism>
<protein>
    <submittedName>
        <fullName evidence="1">Uncharacterized protein</fullName>
    </submittedName>
</protein>
<evidence type="ECO:0000313" key="1">
    <source>
        <dbReference type="EMBL" id="KAK5166588.1"/>
    </source>
</evidence>
<dbReference type="GeneID" id="89929465"/>
<gene>
    <name evidence="1" type="ORF">LTR77_008131</name>
</gene>
<dbReference type="AlphaFoldDB" id="A0AAV9P5A4"/>
<proteinExistence type="predicted"/>
<dbReference type="EMBL" id="JAVRRT010000013">
    <property type="protein sequence ID" value="KAK5166588.1"/>
    <property type="molecule type" value="Genomic_DNA"/>
</dbReference>
<dbReference type="Proteomes" id="UP001337655">
    <property type="component" value="Unassembled WGS sequence"/>
</dbReference>
<evidence type="ECO:0000313" key="2">
    <source>
        <dbReference type="Proteomes" id="UP001337655"/>
    </source>
</evidence>
<keyword evidence="2" id="KW-1185">Reference proteome</keyword>
<accession>A0AAV9P5A4</accession>
<comment type="caution">
    <text evidence="1">The sequence shown here is derived from an EMBL/GenBank/DDBJ whole genome shotgun (WGS) entry which is preliminary data.</text>
</comment>
<sequence>MSPLHFQAEKPAIPVVTVGVHRSTVVATSSIFAGTPFSQTAIMDLKESPEQYRYSAHNLGVVLHALHPRPQVLVTGTAVGELVDEVERVWDEYVEGVLKVEGVEKAAYVPLSDFHSSDGPPPPGTVEYLMDKLQETFG</sequence>
<dbReference type="RefSeq" id="XP_064656470.1">
    <property type="nucleotide sequence ID" value="XM_064805365.1"/>
</dbReference>
<name>A0AAV9P5A4_9PEZI</name>
<reference evidence="1 2" key="1">
    <citation type="submission" date="2023-08" db="EMBL/GenBank/DDBJ databases">
        <title>Black Yeasts Isolated from many extreme environments.</title>
        <authorList>
            <person name="Coleine C."/>
            <person name="Stajich J.E."/>
            <person name="Selbmann L."/>
        </authorList>
    </citation>
    <scope>NUCLEOTIDE SEQUENCE [LARGE SCALE GENOMIC DNA]</scope>
    <source>
        <strain evidence="1 2">CCFEE 5935</strain>
    </source>
</reference>